<feature type="compositionally biased region" description="Basic and acidic residues" evidence="1">
    <location>
        <begin position="135"/>
        <end position="159"/>
    </location>
</feature>
<protein>
    <submittedName>
        <fullName evidence="2">Uncharacterized protein</fullName>
    </submittedName>
</protein>
<comment type="caution">
    <text evidence="2">The sequence shown here is derived from an EMBL/GenBank/DDBJ whole genome shotgun (WGS) entry which is preliminary data.</text>
</comment>
<evidence type="ECO:0000313" key="2">
    <source>
        <dbReference type="EMBL" id="KAL1265188.1"/>
    </source>
</evidence>
<keyword evidence="3" id="KW-1185">Reference proteome</keyword>
<proteinExistence type="predicted"/>
<evidence type="ECO:0000313" key="3">
    <source>
        <dbReference type="Proteomes" id="UP001558613"/>
    </source>
</evidence>
<reference evidence="2 3" key="1">
    <citation type="submission" date="2023-09" db="EMBL/GenBank/DDBJ databases">
        <authorList>
            <person name="Wang M."/>
        </authorList>
    </citation>
    <scope>NUCLEOTIDE SEQUENCE [LARGE SCALE GENOMIC DNA]</scope>
    <source>
        <strain evidence="2">GT-2023</strain>
        <tissue evidence="2">Liver</tissue>
    </source>
</reference>
<evidence type="ECO:0000256" key="1">
    <source>
        <dbReference type="SAM" id="MobiDB-lite"/>
    </source>
</evidence>
<sequence length="159" mass="17599">MPLCQKGKKEEAEEWRRGGHRELEVLAAAVITCLHQGKVVPTHSGHSAVQRISDQLNDLASASQGGFPQKHFSLRLWKDSERPVHSSERWIHRVEVAGEVVLCLSNRSSNAKISEDNWRLPEQKGQVESTLGTSDGKEATTDADKEAEMVGPRIKVEPG</sequence>
<dbReference type="EMBL" id="JAYMGO010000011">
    <property type="protein sequence ID" value="KAL1265188.1"/>
    <property type="molecule type" value="Genomic_DNA"/>
</dbReference>
<organism evidence="2 3">
    <name type="scientific">Cirrhinus molitorella</name>
    <name type="common">mud carp</name>
    <dbReference type="NCBI Taxonomy" id="172907"/>
    <lineage>
        <taxon>Eukaryota</taxon>
        <taxon>Metazoa</taxon>
        <taxon>Chordata</taxon>
        <taxon>Craniata</taxon>
        <taxon>Vertebrata</taxon>
        <taxon>Euteleostomi</taxon>
        <taxon>Actinopterygii</taxon>
        <taxon>Neopterygii</taxon>
        <taxon>Teleostei</taxon>
        <taxon>Ostariophysi</taxon>
        <taxon>Cypriniformes</taxon>
        <taxon>Cyprinidae</taxon>
        <taxon>Labeoninae</taxon>
        <taxon>Labeonini</taxon>
        <taxon>Cirrhinus</taxon>
    </lineage>
</organism>
<name>A0ABR3MKY6_9TELE</name>
<gene>
    <name evidence="2" type="ORF">QQF64_003215</name>
</gene>
<accession>A0ABR3MKY6</accession>
<dbReference type="Proteomes" id="UP001558613">
    <property type="component" value="Unassembled WGS sequence"/>
</dbReference>
<feature type="region of interest" description="Disordered" evidence="1">
    <location>
        <begin position="115"/>
        <end position="159"/>
    </location>
</feature>